<comment type="caution">
    <text evidence="2">The sequence shown here is derived from an EMBL/GenBank/DDBJ whole genome shotgun (WGS) entry which is preliminary data.</text>
</comment>
<proteinExistence type="predicted"/>
<evidence type="ECO:0000313" key="3">
    <source>
        <dbReference type="Proteomes" id="UP001196413"/>
    </source>
</evidence>
<evidence type="ECO:0000256" key="1">
    <source>
        <dbReference type="SAM" id="SignalP"/>
    </source>
</evidence>
<feature type="signal peptide" evidence="1">
    <location>
        <begin position="1"/>
        <end position="20"/>
    </location>
</feature>
<protein>
    <submittedName>
        <fullName evidence="2">Uncharacterized protein</fullName>
    </submittedName>
</protein>
<accession>A0AAD5R3G1</accession>
<keyword evidence="1" id="KW-0732">Signal</keyword>
<dbReference type="EMBL" id="JAHQIW010006340">
    <property type="protein sequence ID" value="KAJ1368895.1"/>
    <property type="molecule type" value="Genomic_DNA"/>
</dbReference>
<evidence type="ECO:0000313" key="2">
    <source>
        <dbReference type="EMBL" id="KAJ1368895.1"/>
    </source>
</evidence>
<name>A0AAD5R3G1_PARTN</name>
<keyword evidence="3" id="KW-1185">Reference proteome</keyword>
<dbReference type="Proteomes" id="UP001196413">
    <property type="component" value="Unassembled WGS sequence"/>
</dbReference>
<sequence length="94" mass="10499">MLGTCSLVVLLLTLVPQNFAKPLFIIPRPGLDSTSFRNNPAIRPLNMLDSDITLLRLANRNVPDLPESFSPLTEERYLLANGIRAMDGRGPLYY</sequence>
<feature type="chain" id="PRO_5041936331" evidence="1">
    <location>
        <begin position="21"/>
        <end position="94"/>
    </location>
</feature>
<organism evidence="2 3">
    <name type="scientific">Parelaphostrongylus tenuis</name>
    <name type="common">Meningeal worm</name>
    <dbReference type="NCBI Taxonomy" id="148309"/>
    <lineage>
        <taxon>Eukaryota</taxon>
        <taxon>Metazoa</taxon>
        <taxon>Ecdysozoa</taxon>
        <taxon>Nematoda</taxon>
        <taxon>Chromadorea</taxon>
        <taxon>Rhabditida</taxon>
        <taxon>Rhabditina</taxon>
        <taxon>Rhabditomorpha</taxon>
        <taxon>Strongyloidea</taxon>
        <taxon>Metastrongylidae</taxon>
        <taxon>Parelaphostrongylus</taxon>
    </lineage>
</organism>
<reference evidence="2" key="1">
    <citation type="submission" date="2021-06" db="EMBL/GenBank/DDBJ databases">
        <title>Parelaphostrongylus tenuis whole genome reference sequence.</title>
        <authorList>
            <person name="Garwood T.J."/>
            <person name="Larsen P.A."/>
            <person name="Fountain-Jones N.M."/>
            <person name="Garbe J.R."/>
            <person name="Macchietto M.G."/>
            <person name="Kania S.A."/>
            <person name="Gerhold R.W."/>
            <person name="Richards J.E."/>
            <person name="Wolf T.M."/>
        </authorList>
    </citation>
    <scope>NUCLEOTIDE SEQUENCE</scope>
    <source>
        <strain evidence="2">MNPRO001-30</strain>
        <tissue evidence="2">Meninges</tissue>
    </source>
</reference>
<gene>
    <name evidence="2" type="ORF">KIN20_030249</name>
</gene>
<dbReference type="AlphaFoldDB" id="A0AAD5R3G1"/>